<evidence type="ECO:0000256" key="6">
    <source>
        <dbReference type="ARBA" id="ARBA00022777"/>
    </source>
</evidence>
<reference evidence="16" key="2">
    <citation type="submission" date="2025-09" db="UniProtKB">
        <authorList>
            <consortium name="Ensembl"/>
        </authorList>
    </citation>
    <scope>IDENTIFICATION</scope>
</reference>
<dbReference type="Pfam" id="PF12796">
    <property type="entry name" value="Ank_2"/>
    <property type="match status" value="1"/>
</dbReference>
<keyword evidence="5 13" id="KW-0547">Nucleotide-binding</keyword>
<name>A0A663EK43_AQUCH</name>
<dbReference type="FunFam" id="1.25.40.20:FF:000061">
    <property type="entry name" value="Diacylglycerol kinase"/>
    <property type="match status" value="1"/>
</dbReference>
<dbReference type="SUPFAM" id="SSF111331">
    <property type="entry name" value="NAD kinase/diacylglycerol kinase-like"/>
    <property type="match status" value="1"/>
</dbReference>
<feature type="compositionally biased region" description="Basic and acidic residues" evidence="14">
    <location>
        <begin position="1025"/>
        <end position="1037"/>
    </location>
</feature>
<dbReference type="InterPro" id="IPR016064">
    <property type="entry name" value="NAD/diacylglycerol_kinase_sf"/>
</dbReference>
<reference evidence="16" key="1">
    <citation type="submission" date="2025-08" db="UniProtKB">
        <authorList>
            <consortium name="Ensembl"/>
        </authorList>
    </citation>
    <scope>IDENTIFICATION</scope>
</reference>
<dbReference type="GO" id="GO:0007265">
    <property type="term" value="P:Ras protein signal transduction"/>
    <property type="evidence" value="ECO:0007669"/>
    <property type="project" value="Ensembl"/>
</dbReference>
<dbReference type="GO" id="GO:0098978">
    <property type="term" value="C:glutamatergic synapse"/>
    <property type="evidence" value="ECO:0007669"/>
    <property type="project" value="Ensembl"/>
</dbReference>
<dbReference type="GO" id="GO:0031267">
    <property type="term" value="F:small GTPase binding"/>
    <property type="evidence" value="ECO:0007669"/>
    <property type="project" value="Ensembl"/>
</dbReference>
<dbReference type="CDD" id="cd20896">
    <property type="entry name" value="C1_DGKiota_rpt2"/>
    <property type="match status" value="1"/>
</dbReference>
<evidence type="ECO:0000256" key="4">
    <source>
        <dbReference type="ARBA" id="ARBA00022737"/>
    </source>
</evidence>
<comment type="pathway">
    <text evidence="1">Lipid metabolism; glycerolipid metabolism.</text>
</comment>
<dbReference type="GO" id="GO:0005524">
    <property type="term" value="F:ATP binding"/>
    <property type="evidence" value="ECO:0007669"/>
    <property type="project" value="UniProtKB-KW"/>
</dbReference>
<dbReference type="SMART" id="SM00045">
    <property type="entry name" value="DAGKa"/>
    <property type="match status" value="1"/>
</dbReference>
<dbReference type="Gene3D" id="1.25.40.20">
    <property type="entry name" value="Ankyrin repeat-containing domain"/>
    <property type="match status" value="1"/>
</dbReference>
<proteinExistence type="inferred from homology"/>
<dbReference type="InterPro" id="IPR002110">
    <property type="entry name" value="Ankyrin_rpt"/>
</dbReference>
<dbReference type="Pfam" id="PF23578">
    <property type="entry name" value="DGKI"/>
    <property type="match status" value="1"/>
</dbReference>
<evidence type="ECO:0000256" key="1">
    <source>
        <dbReference type="ARBA" id="ARBA00005175"/>
    </source>
</evidence>
<accession>A0A663EK43</accession>
<dbReference type="SMART" id="SM00046">
    <property type="entry name" value="DAGKc"/>
    <property type="match status" value="1"/>
</dbReference>
<dbReference type="CDD" id="cd20850">
    <property type="entry name" value="C1_DGKiota_rpt1"/>
    <property type="match status" value="1"/>
</dbReference>
<organism evidence="16 17">
    <name type="scientific">Aquila chrysaetos chrysaetos</name>
    <dbReference type="NCBI Taxonomy" id="223781"/>
    <lineage>
        <taxon>Eukaryota</taxon>
        <taxon>Metazoa</taxon>
        <taxon>Chordata</taxon>
        <taxon>Craniata</taxon>
        <taxon>Vertebrata</taxon>
        <taxon>Euteleostomi</taxon>
        <taxon>Archelosauria</taxon>
        <taxon>Archosauria</taxon>
        <taxon>Dinosauria</taxon>
        <taxon>Saurischia</taxon>
        <taxon>Theropoda</taxon>
        <taxon>Coelurosauria</taxon>
        <taxon>Aves</taxon>
        <taxon>Neognathae</taxon>
        <taxon>Neoaves</taxon>
        <taxon>Telluraves</taxon>
        <taxon>Accipitrimorphae</taxon>
        <taxon>Accipitriformes</taxon>
        <taxon>Accipitridae</taxon>
        <taxon>Accipitrinae</taxon>
        <taxon>Aquila</taxon>
    </lineage>
</organism>
<dbReference type="Pfam" id="PF00130">
    <property type="entry name" value="C1_1"/>
    <property type="match status" value="1"/>
</dbReference>
<dbReference type="Gene3D" id="3.40.50.10330">
    <property type="entry name" value="Probable inorganic polyphosphate/atp-NAD kinase, domain 1"/>
    <property type="match status" value="1"/>
</dbReference>
<dbReference type="InterPro" id="IPR036770">
    <property type="entry name" value="Ankyrin_rpt-contain_sf"/>
</dbReference>
<feature type="repeat" description="ANK" evidence="12">
    <location>
        <begin position="996"/>
        <end position="1028"/>
    </location>
</feature>
<dbReference type="PROSITE" id="PS50088">
    <property type="entry name" value="ANK_REPEAT"/>
    <property type="match status" value="2"/>
</dbReference>
<dbReference type="PANTHER" id="PTHR11255">
    <property type="entry name" value="DIACYLGLYCEROL KINASE"/>
    <property type="match status" value="1"/>
</dbReference>
<evidence type="ECO:0000256" key="14">
    <source>
        <dbReference type="SAM" id="MobiDB-lite"/>
    </source>
</evidence>
<evidence type="ECO:0000256" key="9">
    <source>
        <dbReference type="ARBA" id="ARBA00023098"/>
    </source>
</evidence>
<evidence type="ECO:0000256" key="8">
    <source>
        <dbReference type="ARBA" id="ARBA00023043"/>
    </source>
</evidence>
<dbReference type="PROSITE" id="PS50297">
    <property type="entry name" value="ANK_REP_REGION"/>
    <property type="match status" value="2"/>
</dbReference>
<dbReference type="GO" id="GO:0048471">
    <property type="term" value="C:perinuclear region of cytoplasm"/>
    <property type="evidence" value="ECO:0007669"/>
    <property type="project" value="Ensembl"/>
</dbReference>
<dbReference type="GO" id="GO:0051966">
    <property type="term" value="P:regulation of synaptic transmission, glutamatergic"/>
    <property type="evidence" value="ECO:0007669"/>
    <property type="project" value="Ensembl"/>
</dbReference>
<feature type="compositionally biased region" description="Basic residues" evidence="14">
    <location>
        <begin position="329"/>
        <end position="344"/>
    </location>
</feature>
<dbReference type="GO" id="GO:0007269">
    <property type="term" value="P:neurotransmitter secretion"/>
    <property type="evidence" value="ECO:0007669"/>
    <property type="project" value="Ensembl"/>
</dbReference>
<keyword evidence="3 13" id="KW-0808">Transferase</keyword>
<evidence type="ECO:0000256" key="5">
    <source>
        <dbReference type="ARBA" id="ARBA00022741"/>
    </source>
</evidence>
<dbReference type="GO" id="GO:0099171">
    <property type="term" value="P:presynaptic modulation of chemical synaptic transmission"/>
    <property type="evidence" value="ECO:0007669"/>
    <property type="project" value="Ensembl"/>
</dbReference>
<feature type="compositionally biased region" description="Gly residues" evidence="14">
    <location>
        <begin position="72"/>
        <end position="91"/>
    </location>
</feature>
<dbReference type="Pfam" id="PF00781">
    <property type="entry name" value="DAGK_cat"/>
    <property type="match status" value="1"/>
</dbReference>
<dbReference type="PROSITE" id="PS50146">
    <property type="entry name" value="DAGK"/>
    <property type="match status" value="1"/>
</dbReference>
<dbReference type="SUPFAM" id="SSF48403">
    <property type="entry name" value="Ankyrin repeat"/>
    <property type="match status" value="1"/>
</dbReference>
<dbReference type="GO" id="GO:0005886">
    <property type="term" value="C:plasma membrane"/>
    <property type="evidence" value="ECO:0007669"/>
    <property type="project" value="TreeGrafter"/>
</dbReference>
<comment type="catalytic activity">
    <reaction evidence="10">
        <text>1,2-di-(9Z-octadecenoyl)-sn-glycerol + ATP = 1,2-di-(9Z-octadecenoyl)-sn-glycero-3-phosphate + ADP + H(+)</text>
        <dbReference type="Rhea" id="RHEA:40327"/>
        <dbReference type="ChEBI" id="CHEBI:15378"/>
        <dbReference type="ChEBI" id="CHEBI:30616"/>
        <dbReference type="ChEBI" id="CHEBI:52333"/>
        <dbReference type="ChEBI" id="CHEBI:74546"/>
        <dbReference type="ChEBI" id="CHEBI:456216"/>
    </reaction>
    <physiologicalReaction direction="left-to-right" evidence="10">
        <dbReference type="Rhea" id="RHEA:40328"/>
    </physiologicalReaction>
</comment>
<evidence type="ECO:0000256" key="12">
    <source>
        <dbReference type="PROSITE-ProRule" id="PRU00023"/>
    </source>
</evidence>
<dbReference type="Ensembl" id="ENSACCT00020012822.1">
    <property type="protein sequence ID" value="ENSACCP00020012266.1"/>
    <property type="gene ID" value="ENSACCG00020008164.1"/>
</dbReference>
<sequence>MDAARPRCHLQPPRLAARPAAPPAAAPRSPPPPPSACSRRPPPACPPPTPTPPPRRFHCPAAMNPPAAAGGEETGAAGGGGCRGAEGGGEAAGAAGVPEEPGLSAADESLEEKLRSLTFRKQVSYRKAISRSGLQHLAPVHSLNIAVSNGPVKEPRAALEWTENAVNGEHLWLETNVSGDLCYLGEESCQVKFSKSALRRKCAACKIVVHNACMEQLEKINFRCKPTFREGGSRSPRENFVRHHWVHRRRQEGKCKQCGKGFQQKFSFHSKEIVAISCSWCKLAFHNKVTCFMLHHIEEPCSLGAHAAVIVPPTWIIKVKKPQNSLKTSTRRKKRTSFKRKASKRGNEDNKGRPFVIKPISSPLMKPLLVFVNPKSGGNQVRTSSGSKSQSLTAVFLQMRLALGQSDRKNSMPELQSSEEVLAVGWILSILDELQLSPPPPVAVLPLGTGNDLARTLNWGGGYTDEPVSKILCHVEDGTIVQLDRWNLQVERNPDLPQDELEDGARKLPLSVFNNYFSLGFDAHVTLEFHESREANPEKFNSRFRNKMFYAGAAFTDFLQRSSRDLSKHVKVVCDGTDLTPKIQELKFQCIVFLNIPRYCAGTMPWGNPGDHRDFEPQRHDDGYIEVIGFTMASLAALQVGGHGERLHQCREVTLLTYKSIPMQVDGEPCRLAPSLIRISLRNQANMVQKSKRRTSMPLLNDIHKVQSADLRRVSAPPDSFTVPHSIPDRLRIRVNRINLQEYEGLHYDKEKLREASIPLGIIVVRGDCDLETCRMYIDRLQEDLQSVTSTTQRVHYQDQESSFPRVLSVQRLSPRWCFLDATSADRFYRIDRSQEHLHFVTEISQDEIFILDPELVMSQQVGTPPGMPDLVVEQASGISDRWNPAVRKRMLSDSGLGKISPHYEVPDKQKDASYMHNAFCLTVFCLSFAALLQAVIAGDLLKFIECCKKGANLLIQGPDHCSLLHHAAKTGHGEIVKYILEHGPSELLDMTDSETGETALHKAACQRHRAVCQLLVDAGASLRKTDSKGKTPRDRAQQAGDPDLASYLESRQNYQMVSHEDLETAV</sequence>
<protein>
    <recommendedName>
        <fullName evidence="13">Diacylglycerol kinase</fullName>
        <shortName evidence="13">DAG kinase</shortName>
        <ecNumber evidence="13">2.7.1.107</ecNumber>
    </recommendedName>
</protein>
<comment type="similarity">
    <text evidence="2 13">Belongs to the eukaryotic diacylglycerol kinase family.</text>
</comment>
<dbReference type="EC" id="2.7.1.107" evidence="13"/>
<dbReference type="Proteomes" id="UP000472275">
    <property type="component" value="Chromosome 17"/>
</dbReference>
<dbReference type="GO" id="GO:0004143">
    <property type="term" value="F:ATP-dependent diacylglycerol kinase activity"/>
    <property type="evidence" value="ECO:0007669"/>
    <property type="project" value="UniProtKB-EC"/>
</dbReference>
<evidence type="ECO:0000256" key="10">
    <source>
        <dbReference type="ARBA" id="ARBA00023371"/>
    </source>
</evidence>
<evidence type="ECO:0000259" key="15">
    <source>
        <dbReference type="PROSITE" id="PS50146"/>
    </source>
</evidence>
<dbReference type="InParanoid" id="A0A663EK43"/>
<dbReference type="UniPathway" id="UPA00230"/>
<dbReference type="InterPro" id="IPR056383">
    <property type="entry name" value="DGKI-like_dom"/>
</dbReference>
<keyword evidence="4" id="KW-0677">Repeat</keyword>
<evidence type="ECO:0000256" key="7">
    <source>
        <dbReference type="ARBA" id="ARBA00022840"/>
    </source>
</evidence>
<dbReference type="GO" id="GO:0007200">
    <property type="term" value="P:phospholipase C-activating G protein-coupled receptor signaling pathway"/>
    <property type="evidence" value="ECO:0007669"/>
    <property type="project" value="InterPro"/>
</dbReference>
<gene>
    <name evidence="16" type="primary">DGKI</name>
</gene>
<keyword evidence="17" id="KW-1185">Reference proteome</keyword>
<dbReference type="AlphaFoldDB" id="A0A663EK43"/>
<dbReference type="SMART" id="SM00109">
    <property type="entry name" value="C1"/>
    <property type="match status" value="2"/>
</dbReference>
<feature type="domain" description="DAGKc" evidence="15">
    <location>
        <begin position="363"/>
        <end position="493"/>
    </location>
</feature>
<dbReference type="GO" id="GO:0046486">
    <property type="term" value="P:glycerolipid metabolic process"/>
    <property type="evidence" value="ECO:0007669"/>
    <property type="project" value="UniProtKB-UniPathway"/>
</dbReference>
<keyword evidence="6 13" id="KW-0418">Kinase</keyword>
<keyword evidence="7 13" id="KW-0067">ATP-binding</keyword>
<dbReference type="Gene3D" id="2.60.200.40">
    <property type="match status" value="1"/>
</dbReference>
<dbReference type="GO" id="GO:0032045">
    <property type="term" value="C:guanyl-nucleotide exchange factor complex"/>
    <property type="evidence" value="ECO:0007669"/>
    <property type="project" value="Ensembl"/>
</dbReference>
<dbReference type="GeneTree" id="ENSGT00940000158094"/>
<dbReference type="InterPro" id="IPR047486">
    <property type="entry name" value="C1_DGKiota_rpt1"/>
</dbReference>
<dbReference type="InterPro" id="IPR047487">
    <property type="entry name" value="C1_DGKiota_rpt2"/>
</dbReference>
<keyword evidence="9" id="KW-0443">Lipid metabolism</keyword>
<evidence type="ECO:0000256" key="2">
    <source>
        <dbReference type="ARBA" id="ARBA00009280"/>
    </source>
</evidence>
<dbReference type="Pfam" id="PF00609">
    <property type="entry name" value="DAGK_acc"/>
    <property type="match status" value="1"/>
</dbReference>
<evidence type="ECO:0000256" key="11">
    <source>
        <dbReference type="ARBA" id="ARBA00023411"/>
    </source>
</evidence>
<dbReference type="GO" id="GO:0060079">
    <property type="term" value="P:excitatory postsynaptic potential"/>
    <property type="evidence" value="ECO:0007669"/>
    <property type="project" value="Ensembl"/>
</dbReference>
<feature type="region of interest" description="Disordered" evidence="14">
    <location>
        <begin position="322"/>
        <end position="353"/>
    </location>
</feature>
<feature type="repeat" description="ANK" evidence="12">
    <location>
        <begin position="960"/>
        <end position="984"/>
    </location>
</feature>
<dbReference type="GO" id="GO:0005095">
    <property type="term" value="F:GTPase inhibitor activity"/>
    <property type="evidence" value="ECO:0007669"/>
    <property type="project" value="Ensembl"/>
</dbReference>
<feature type="compositionally biased region" description="Low complexity" evidence="14">
    <location>
        <begin position="92"/>
        <end position="102"/>
    </location>
</feature>
<dbReference type="GO" id="GO:0046959">
    <property type="term" value="P:habituation"/>
    <property type="evidence" value="ECO:0007669"/>
    <property type="project" value="Ensembl"/>
</dbReference>
<dbReference type="GO" id="GO:0098793">
    <property type="term" value="C:presynapse"/>
    <property type="evidence" value="ECO:0007669"/>
    <property type="project" value="GOC"/>
</dbReference>
<keyword evidence="8 12" id="KW-0040">ANK repeat</keyword>
<dbReference type="InterPro" id="IPR000756">
    <property type="entry name" value="Diacylglycerol_kin_accessory"/>
</dbReference>
<feature type="region of interest" description="Disordered" evidence="14">
    <location>
        <begin position="1025"/>
        <end position="1044"/>
    </location>
</feature>
<dbReference type="InterPro" id="IPR002219">
    <property type="entry name" value="PKC_DAG/PE"/>
</dbReference>
<dbReference type="GO" id="GO:0046579">
    <property type="term" value="P:positive regulation of Ras protein signal transduction"/>
    <property type="evidence" value="ECO:0007669"/>
    <property type="project" value="Ensembl"/>
</dbReference>
<dbReference type="GO" id="GO:0098794">
    <property type="term" value="C:postsynapse"/>
    <property type="evidence" value="ECO:0007669"/>
    <property type="project" value="GOC"/>
</dbReference>
<comment type="catalytic activity">
    <reaction evidence="11">
        <text>a 1,2-diacyl-sn-glycerol + ATP = a 1,2-diacyl-sn-glycero-3-phosphate + ADP + H(+)</text>
        <dbReference type="Rhea" id="RHEA:10272"/>
        <dbReference type="ChEBI" id="CHEBI:15378"/>
        <dbReference type="ChEBI" id="CHEBI:17815"/>
        <dbReference type="ChEBI" id="CHEBI:30616"/>
        <dbReference type="ChEBI" id="CHEBI:58608"/>
        <dbReference type="ChEBI" id="CHEBI:456216"/>
        <dbReference type="EC" id="2.7.1.107"/>
    </reaction>
    <physiologicalReaction direction="left-to-right" evidence="11">
        <dbReference type="Rhea" id="RHEA:10273"/>
    </physiologicalReaction>
</comment>
<evidence type="ECO:0000256" key="3">
    <source>
        <dbReference type="ARBA" id="ARBA00022679"/>
    </source>
</evidence>
<feature type="compositionally biased region" description="Low complexity" evidence="14">
    <location>
        <begin position="60"/>
        <end position="71"/>
    </location>
</feature>
<feature type="compositionally biased region" description="Pro residues" evidence="14">
    <location>
        <begin position="20"/>
        <end position="54"/>
    </location>
</feature>
<feature type="region of interest" description="Disordered" evidence="14">
    <location>
        <begin position="1"/>
        <end position="108"/>
    </location>
</feature>
<dbReference type="PANTHER" id="PTHR11255:SF92">
    <property type="entry name" value="DIACYLGLYCEROL KINASE IOTA"/>
    <property type="match status" value="1"/>
</dbReference>
<dbReference type="SMART" id="SM00248">
    <property type="entry name" value="ANK"/>
    <property type="match status" value="2"/>
</dbReference>
<evidence type="ECO:0000313" key="17">
    <source>
        <dbReference type="Proteomes" id="UP000472275"/>
    </source>
</evidence>
<dbReference type="InterPro" id="IPR001206">
    <property type="entry name" value="Diacylglycerol_kinase_cat_dom"/>
</dbReference>
<evidence type="ECO:0000256" key="13">
    <source>
        <dbReference type="RuleBase" id="RU361128"/>
    </source>
</evidence>
<dbReference type="GO" id="GO:1900452">
    <property type="term" value="P:regulation of long-term synaptic depression"/>
    <property type="evidence" value="ECO:0007669"/>
    <property type="project" value="Ensembl"/>
</dbReference>
<dbReference type="GO" id="GO:0098685">
    <property type="term" value="C:Schaffer collateral - CA1 synapse"/>
    <property type="evidence" value="ECO:0007669"/>
    <property type="project" value="Ensembl"/>
</dbReference>
<dbReference type="InterPro" id="IPR037607">
    <property type="entry name" value="DGK"/>
</dbReference>
<dbReference type="InterPro" id="IPR017438">
    <property type="entry name" value="ATP-NAD_kinase_N"/>
</dbReference>
<evidence type="ECO:0000313" key="16">
    <source>
        <dbReference type="Ensembl" id="ENSACCP00020012266.1"/>
    </source>
</evidence>
<dbReference type="FunFam" id="2.60.200.40:FF:000002">
    <property type="entry name" value="Diacylglycerol kinase"/>
    <property type="match status" value="1"/>
</dbReference>
<dbReference type="Gene3D" id="3.30.60.20">
    <property type="match status" value="1"/>
</dbReference>